<dbReference type="Gene3D" id="1.20.120.10">
    <property type="entry name" value="Cytochrome c/b562"/>
    <property type="match status" value="1"/>
</dbReference>
<keyword evidence="4" id="KW-0067">ATP-binding</keyword>
<dbReference type="RefSeq" id="WP_068888984.1">
    <property type="nucleotide sequence ID" value="NZ_CBCRUU010000014.1"/>
</dbReference>
<dbReference type="EMBL" id="MBDL01000011">
    <property type="protein sequence ID" value="ODA12461.1"/>
    <property type="molecule type" value="Genomic_DNA"/>
</dbReference>
<evidence type="ECO:0000256" key="1">
    <source>
        <dbReference type="ARBA" id="ARBA00005523"/>
    </source>
</evidence>
<dbReference type="InterPro" id="IPR010980">
    <property type="entry name" value="Cyt_c/b562"/>
</dbReference>
<evidence type="ECO:0000313" key="5">
    <source>
        <dbReference type="Proteomes" id="UP000186553"/>
    </source>
</evidence>
<evidence type="ECO:0000313" key="4">
    <source>
        <dbReference type="EMBL" id="ODA12461.1"/>
    </source>
</evidence>
<accession>A0A1C3CUR0</accession>
<dbReference type="GO" id="GO:0009055">
    <property type="term" value="F:electron transfer activity"/>
    <property type="evidence" value="ECO:0007669"/>
    <property type="project" value="InterPro"/>
</dbReference>
<organism evidence="4 5">
    <name type="scientific">Acinetobacter celticus</name>
    <dbReference type="NCBI Taxonomy" id="1891224"/>
    <lineage>
        <taxon>Bacteria</taxon>
        <taxon>Pseudomonadati</taxon>
        <taxon>Pseudomonadota</taxon>
        <taxon>Gammaproteobacteria</taxon>
        <taxon>Moraxellales</taxon>
        <taxon>Moraxellaceae</taxon>
        <taxon>Acinetobacter</taxon>
    </lineage>
</organism>
<name>A0A1C3CUR0_9GAMM</name>
<keyword evidence="5" id="KW-1185">Reference proteome</keyword>
<feature type="signal peptide" evidence="3">
    <location>
        <begin position="1"/>
        <end position="23"/>
    </location>
</feature>
<comment type="caution">
    <text evidence="4">The sequence shown here is derived from an EMBL/GenBank/DDBJ whole genome shotgun (WGS) entry which is preliminary data.</text>
</comment>
<dbReference type="SUPFAM" id="SSF47175">
    <property type="entry name" value="Cytochromes"/>
    <property type="match status" value="1"/>
</dbReference>
<reference evidence="4 5" key="1">
    <citation type="submission" date="2016-07" db="EMBL/GenBank/DDBJ databases">
        <title>Acinetobacter sp. ANC 4603.</title>
        <authorList>
            <person name="Radolfova-Krizova L."/>
            <person name="Nemec A."/>
        </authorList>
    </citation>
    <scope>NUCLEOTIDE SEQUENCE [LARGE SCALE GENOMIC DNA]</scope>
    <source>
        <strain evidence="4 5">ANC 4603</strain>
    </source>
</reference>
<comment type="similarity">
    <text evidence="1">Belongs to the cytochrome b562 family.</text>
</comment>
<dbReference type="GO" id="GO:0042597">
    <property type="term" value="C:periplasmic space"/>
    <property type="evidence" value="ECO:0007669"/>
    <property type="project" value="InterPro"/>
</dbReference>
<sequence>MIKKALATAMFSALVSFSSLSFAETLEHNMQALGKNFKAFNKAENPKDAQKALDQMKLAALDAKKVKLKTKDLKAPSSDTLFDQLVIEIDKTSALVKAGQLDRAKLQSKNIAAVKDQGHSIYNKQ</sequence>
<evidence type="ECO:0000256" key="3">
    <source>
        <dbReference type="SAM" id="SignalP"/>
    </source>
</evidence>
<dbReference type="InterPro" id="IPR009155">
    <property type="entry name" value="Cyt_b562"/>
</dbReference>
<dbReference type="Pfam" id="PF07361">
    <property type="entry name" value="Cytochrom_B562"/>
    <property type="match status" value="1"/>
</dbReference>
<gene>
    <name evidence="4" type="ORF">BBP83_11285</name>
</gene>
<dbReference type="OrthoDB" id="6693379at2"/>
<keyword evidence="2 3" id="KW-0732">Signal</keyword>
<dbReference type="GO" id="GO:0020037">
    <property type="term" value="F:heme binding"/>
    <property type="evidence" value="ECO:0007669"/>
    <property type="project" value="InterPro"/>
</dbReference>
<feature type="chain" id="PRO_5008671643" evidence="3">
    <location>
        <begin position="24"/>
        <end position="125"/>
    </location>
</feature>
<dbReference type="Proteomes" id="UP000186553">
    <property type="component" value="Unassembled WGS sequence"/>
</dbReference>
<dbReference type="AlphaFoldDB" id="A0A1C3CUR0"/>
<protein>
    <submittedName>
        <fullName evidence="4">ATP-binding protein</fullName>
    </submittedName>
</protein>
<dbReference type="GO" id="GO:0022900">
    <property type="term" value="P:electron transport chain"/>
    <property type="evidence" value="ECO:0007669"/>
    <property type="project" value="InterPro"/>
</dbReference>
<dbReference type="GO" id="GO:0005506">
    <property type="term" value="F:iron ion binding"/>
    <property type="evidence" value="ECO:0007669"/>
    <property type="project" value="InterPro"/>
</dbReference>
<keyword evidence="4" id="KW-0547">Nucleotide-binding</keyword>
<proteinExistence type="inferred from homology"/>
<dbReference type="GO" id="GO:0005524">
    <property type="term" value="F:ATP binding"/>
    <property type="evidence" value="ECO:0007669"/>
    <property type="project" value="UniProtKB-KW"/>
</dbReference>
<evidence type="ECO:0000256" key="2">
    <source>
        <dbReference type="ARBA" id="ARBA00022729"/>
    </source>
</evidence>
<dbReference type="STRING" id="1891224.BBP83_11285"/>